<comment type="subcellular location">
    <subcellularLocation>
        <location evidence="1">Membrane</location>
        <topology evidence="1">Multi-pass membrane protein</topology>
    </subcellularLocation>
</comment>
<feature type="compositionally biased region" description="Basic and acidic residues" evidence="6">
    <location>
        <begin position="313"/>
        <end position="326"/>
    </location>
</feature>
<keyword evidence="3 7" id="KW-1133">Transmembrane helix</keyword>
<feature type="region of interest" description="Disordered" evidence="6">
    <location>
        <begin position="390"/>
        <end position="423"/>
    </location>
</feature>
<evidence type="ECO:0000256" key="3">
    <source>
        <dbReference type="ARBA" id="ARBA00022989"/>
    </source>
</evidence>
<feature type="transmembrane region" description="Helical" evidence="7">
    <location>
        <begin position="45"/>
        <end position="69"/>
    </location>
</feature>
<dbReference type="Proteomes" id="UP000078237">
    <property type="component" value="Unassembled WGS sequence"/>
</dbReference>
<evidence type="ECO:0000256" key="5">
    <source>
        <dbReference type="ARBA" id="ARBA00038359"/>
    </source>
</evidence>
<gene>
    <name evidence="9" type="ORF">MMYC01_210149</name>
</gene>
<evidence type="ECO:0000256" key="7">
    <source>
        <dbReference type="SAM" id="Phobius"/>
    </source>
</evidence>
<feature type="region of interest" description="Disordered" evidence="6">
    <location>
        <begin position="282"/>
        <end position="356"/>
    </location>
</feature>
<accession>A0A175VPG7</accession>
<keyword evidence="10" id="KW-1185">Reference proteome</keyword>
<feature type="transmembrane region" description="Helical" evidence="7">
    <location>
        <begin position="89"/>
        <end position="114"/>
    </location>
</feature>
<feature type="transmembrane region" description="Helical" evidence="7">
    <location>
        <begin position="241"/>
        <end position="260"/>
    </location>
</feature>
<dbReference type="PANTHER" id="PTHR33048">
    <property type="entry name" value="PTH11-LIKE INTEGRAL MEMBRANE PROTEIN (AFU_ORTHOLOGUE AFUA_5G11245)"/>
    <property type="match status" value="1"/>
</dbReference>
<dbReference type="VEuPathDB" id="FungiDB:MMYC01_210149"/>
<evidence type="ECO:0000313" key="9">
    <source>
        <dbReference type="EMBL" id="KXX72950.1"/>
    </source>
</evidence>
<keyword evidence="2 7" id="KW-0812">Transmembrane</keyword>
<dbReference type="AlphaFoldDB" id="A0A175VPG7"/>
<feature type="transmembrane region" description="Helical" evidence="7">
    <location>
        <begin position="12"/>
        <end position="33"/>
    </location>
</feature>
<feature type="transmembrane region" description="Helical" evidence="7">
    <location>
        <begin position="168"/>
        <end position="191"/>
    </location>
</feature>
<keyword evidence="4 7" id="KW-0472">Membrane</keyword>
<proteinExistence type="inferred from homology"/>
<organism evidence="9 10">
    <name type="scientific">Madurella mycetomatis</name>
    <dbReference type="NCBI Taxonomy" id="100816"/>
    <lineage>
        <taxon>Eukaryota</taxon>
        <taxon>Fungi</taxon>
        <taxon>Dikarya</taxon>
        <taxon>Ascomycota</taxon>
        <taxon>Pezizomycotina</taxon>
        <taxon>Sordariomycetes</taxon>
        <taxon>Sordariomycetidae</taxon>
        <taxon>Sordariales</taxon>
        <taxon>Sordariales incertae sedis</taxon>
        <taxon>Madurella</taxon>
    </lineage>
</organism>
<evidence type="ECO:0000259" key="8">
    <source>
        <dbReference type="Pfam" id="PF20684"/>
    </source>
</evidence>
<comment type="similarity">
    <text evidence="5">Belongs to the SAT4 family.</text>
</comment>
<dbReference type="GO" id="GO:0016020">
    <property type="term" value="C:membrane"/>
    <property type="evidence" value="ECO:0007669"/>
    <property type="project" value="UniProtKB-SubCell"/>
</dbReference>
<evidence type="ECO:0000256" key="6">
    <source>
        <dbReference type="SAM" id="MobiDB-lite"/>
    </source>
</evidence>
<reference evidence="9 10" key="1">
    <citation type="journal article" date="2016" name="Genome Announc.">
        <title>Genome Sequence of Madurella mycetomatis mm55, Isolated from a Human Mycetoma Case in Sudan.</title>
        <authorList>
            <person name="Smit S."/>
            <person name="Derks M.F."/>
            <person name="Bervoets S."/>
            <person name="Fahal A."/>
            <person name="van Leeuwen W."/>
            <person name="van Belkum A."/>
            <person name="van de Sande W.W."/>
        </authorList>
    </citation>
    <scope>NUCLEOTIDE SEQUENCE [LARGE SCALE GENOMIC DNA]</scope>
    <source>
        <strain evidence="10">mm55</strain>
    </source>
</reference>
<evidence type="ECO:0000313" key="10">
    <source>
        <dbReference type="Proteomes" id="UP000078237"/>
    </source>
</evidence>
<sequence length="423" mass="45776">MAMGGDGPWAVAVMWIVTILTFAFVVLRVYTRALVVQNYGIDDHVYNFAFVLLLCYTIFTTISAHYGFGQNMADITVIDDLVSAILFEAIGQTFAVVGMAVAKWSLGLFLLRLVTQAWHKVAIWIVMSSLMGASISVCFVFWLQCTPPAYLFDRRIPGGYCHIDTTPVSITLCVLCVIADFFFALFPWLFLWGLQMNQREKMVIAASMSLGLIAGACGIKRTVEVPNLISPNYLKDTVGLIVWSAAEIAVTMICIGIPVCRPLYKRFLDKLSSNGTGSGGYKKYSADGGRSGGGPRYGLRTFGGSTMPGSSRWEPEGETARDRDRADDESDRTGSSGDGGKGGGQGGSLGTNLKLGISGPFTETTAVAGGDVCAPDNGSQEEILGDAFRADHRRRRSDIETGKGSGQIKPSIQVTEEWRVDRS</sequence>
<dbReference type="InterPro" id="IPR052337">
    <property type="entry name" value="SAT4-like"/>
</dbReference>
<protein>
    <recommendedName>
        <fullName evidence="8">Rhodopsin domain-containing protein</fullName>
    </recommendedName>
</protein>
<dbReference type="EMBL" id="LCTW02000597">
    <property type="protein sequence ID" value="KXX72950.1"/>
    <property type="molecule type" value="Genomic_DNA"/>
</dbReference>
<dbReference type="PANTHER" id="PTHR33048:SF93">
    <property type="entry name" value="INTEGRAL MEMBRANE PROTEIN"/>
    <property type="match status" value="1"/>
</dbReference>
<dbReference type="InterPro" id="IPR049326">
    <property type="entry name" value="Rhodopsin_dom_fungi"/>
</dbReference>
<dbReference type="Pfam" id="PF20684">
    <property type="entry name" value="Fung_rhodopsin"/>
    <property type="match status" value="1"/>
</dbReference>
<feature type="domain" description="Rhodopsin" evidence="8">
    <location>
        <begin position="27"/>
        <end position="266"/>
    </location>
</feature>
<comment type="caution">
    <text evidence="9">The sequence shown here is derived from an EMBL/GenBank/DDBJ whole genome shotgun (WGS) entry which is preliminary data.</text>
</comment>
<evidence type="ECO:0000256" key="2">
    <source>
        <dbReference type="ARBA" id="ARBA00022692"/>
    </source>
</evidence>
<name>A0A175VPG7_9PEZI</name>
<evidence type="ECO:0000256" key="4">
    <source>
        <dbReference type="ARBA" id="ARBA00023136"/>
    </source>
</evidence>
<feature type="transmembrane region" description="Helical" evidence="7">
    <location>
        <begin position="121"/>
        <end position="143"/>
    </location>
</feature>
<evidence type="ECO:0000256" key="1">
    <source>
        <dbReference type="ARBA" id="ARBA00004141"/>
    </source>
</evidence>
<feature type="compositionally biased region" description="Gly residues" evidence="6">
    <location>
        <begin position="336"/>
        <end position="349"/>
    </location>
</feature>
<dbReference type="OrthoDB" id="3923077at2759"/>
<feature type="transmembrane region" description="Helical" evidence="7">
    <location>
        <begin position="203"/>
        <end position="221"/>
    </location>
</feature>